<protein>
    <submittedName>
        <fullName evidence="2">Uncharacterized protein</fullName>
    </submittedName>
</protein>
<accession>A0ABV9TDQ3</accession>
<evidence type="ECO:0000313" key="3">
    <source>
        <dbReference type="Proteomes" id="UP001595926"/>
    </source>
</evidence>
<dbReference type="RefSeq" id="WP_119331065.1">
    <property type="nucleotide sequence ID" value="NZ_JBHSJH010000003.1"/>
</dbReference>
<keyword evidence="1" id="KW-0732">Signal</keyword>
<evidence type="ECO:0000313" key="2">
    <source>
        <dbReference type="EMBL" id="MFC4892936.1"/>
    </source>
</evidence>
<evidence type="ECO:0000256" key="1">
    <source>
        <dbReference type="SAM" id="SignalP"/>
    </source>
</evidence>
<feature type="chain" id="PRO_5047185683" evidence="1">
    <location>
        <begin position="23"/>
        <end position="197"/>
    </location>
</feature>
<dbReference type="EMBL" id="JBHSJH010000003">
    <property type="protein sequence ID" value="MFC4892936.1"/>
    <property type="molecule type" value="Genomic_DNA"/>
</dbReference>
<reference evidence="3" key="1">
    <citation type="journal article" date="2019" name="Int. J. Syst. Evol. Microbiol.">
        <title>The Global Catalogue of Microorganisms (GCM) 10K type strain sequencing project: providing services to taxonomists for standard genome sequencing and annotation.</title>
        <authorList>
            <consortium name="The Broad Institute Genomics Platform"/>
            <consortium name="The Broad Institute Genome Sequencing Center for Infectious Disease"/>
            <person name="Wu L."/>
            <person name="Ma J."/>
        </authorList>
    </citation>
    <scope>NUCLEOTIDE SEQUENCE [LARGE SCALE GENOMIC DNA]</scope>
    <source>
        <strain evidence="3">CGMCC 1.13718</strain>
    </source>
</reference>
<feature type="signal peptide" evidence="1">
    <location>
        <begin position="1"/>
        <end position="22"/>
    </location>
</feature>
<name>A0ABV9TDQ3_9GAMM</name>
<proteinExistence type="predicted"/>
<dbReference type="Proteomes" id="UP001595926">
    <property type="component" value="Unassembled WGS sequence"/>
</dbReference>
<gene>
    <name evidence="2" type="ORF">ACFPDQ_07710</name>
</gene>
<comment type="caution">
    <text evidence="2">The sequence shown here is derived from an EMBL/GenBank/DDBJ whole genome shotgun (WGS) entry which is preliminary data.</text>
</comment>
<sequence length="197" mass="22706">MKKLFFKLLILSIFTVYSPLFADVSFTKTHIDYEDINLLTEHIKNHPNGFTINPYTQESPSNGYVVAPVKDAEIKIKYSQIDSKHLKEYIRNLEIIASLSKEQVYAGGWLNNDDSYYYLDAVYVINNENEALYIANAADQLAIYNLATNEDINTSDALEKIKKNNTFDDQESKLISSNIDKLTKKYNIYKNSKMITF</sequence>
<keyword evidence="3" id="KW-1185">Reference proteome</keyword>
<organism evidence="2 3">
    <name type="scientific">Pseudofrancisella aestuarii</name>
    <dbReference type="NCBI Taxonomy" id="2670347"/>
    <lineage>
        <taxon>Bacteria</taxon>
        <taxon>Pseudomonadati</taxon>
        <taxon>Pseudomonadota</taxon>
        <taxon>Gammaproteobacteria</taxon>
        <taxon>Thiotrichales</taxon>
        <taxon>Francisellaceae</taxon>
        <taxon>Pseudofrancisella</taxon>
    </lineage>
</organism>